<dbReference type="InterPro" id="IPR023381">
    <property type="entry name" value="YP001051499.1-like_dom_sf"/>
</dbReference>
<dbReference type="InterPro" id="IPR007338">
    <property type="entry name" value="DUF416"/>
</dbReference>
<gene>
    <name evidence="1" type="ORF">N869_05010</name>
</gene>
<dbReference type="OrthoDB" id="4828566at2"/>
<dbReference type="Gene3D" id="1.20.1590.10">
    <property type="entry name" value="YP_001051499.1 domain like"/>
    <property type="match status" value="1"/>
</dbReference>
<dbReference type="AlphaFoldDB" id="A0A0A0BNY4"/>
<dbReference type="Proteomes" id="UP000054314">
    <property type="component" value="Unassembled WGS sequence"/>
</dbReference>
<name>A0A0A0BNY4_9CELL</name>
<reference evidence="1 2" key="1">
    <citation type="submission" date="2013-08" db="EMBL/GenBank/DDBJ databases">
        <title>Genome sequencing of Cellulomonas bogoriensis 69B4.</title>
        <authorList>
            <person name="Chen F."/>
            <person name="Li Y."/>
            <person name="Wang G."/>
        </authorList>
    </citation>
    <scope>NUCLEOTIDE SEQUENCE [LARGE SCALE GENOMIC DNA]</scope>
    <source>
        <strain evidence="1 2">69B4</strain>
    </source>
</reference>
<evidence type="ECO:0000313" key="2">
    <source>
        <dbReference type="Proteomes" id="UP000054314"/>
    </source>
</evidence>
<evidence type="ECO:0008006" key="3">
    <source>
        <dbReference type="Google" id="ProtNLM"/>
    </source>
</evidence>
<evidence type="ECO:0000313" key="1">
    <source>
        <dbReference type="EMBL" id="KGM10193.1"/>
    </source>
</evidence>
<organism evidence="1 2">
    <name type="scientific">Cellulomonas bogoriensis 69B4 = DSM 16987</name>
    <dbReference type="NCBI Taxonomy" id="1386082"/>
    <lineage>
        <taxon>Bacteria</taxon>
        <taxon>Bacillati</taxon>
        <taxon>Actinomycetota</taxon>
        <taxon>Actinomycetes</taxon>
        <taxon>Micrococcales</taxon>
        <taxon>Cellulomonadaceae</taxon>
        <taxon>Cellulomonas</taxon>
    </lineage>
</organism>
<protein>
    <recommendedName>
        <fullName evidence="3">DUF416 family protein</fullName>
    </recommendedName>
</protein>
<sequence>MSVREYDEQEILARLAALDRRSKTAFAASCAERLVPLFERYARSVGAPELGPRLRGLADAAWGAASGVDIDAGAYQAEAEGMVPSDSDGWVLETGYGQNAAAAVAYAIRTWLTDAPQEAAWAARQVYEIADYAVLQGDSELDLNSPGAERRVLESAAVQRALTAIARSLSLVEAAPLTWQELRAEAEADGEQWARALP</sequence>
<dbReference type="EMBL" id="AXCZ01000153">
    <property type="protein sequence ID" value="KGM10193.1"/>
    <property type="molecule type" value="Genomic_DNA"/>
</dbReference>
<accession>A0A0A0BNY4</accession>
<comment type="caution">
    <text evidence="1">The sequence shown here is derived from an EMBL/GenBank/DDBJ whole genome shotgun (WGS) entry which is preliminary data.</text>
</comment>
<keyword evidence="2" id="KW-1185">Reference proteome</keyword>
<dbReference type="Pfam" id="PF04222">
    <property type="entry name" value="DUF416"/>
    <property type="match status" value="1"/>
</dbReference>
<proteinExistence type="predicted"/>
<dbReference type="RefSeq" id="WP_035061979.1">
    <property type="nucleotide sequence ID" value="NZ_AXCZ01000153.1"/>
</dbReference>